<organism evidence="7 8">
    <name type="scientific">Stephania japonica</name>
    <dbReference type="NCBI Taxonomy" id="461633"/>
    <lineage>
        <taxon>Eukaryota</taxon>
        <taxon>Viridiplantae</taxon>
        <taxon>Streptophyta</taxon>
        <taxon>Embryophyta</taxon>
        <taxon>Tracheophyta</taxon>
        <taxon>Spermatophyta</taxon>
        <taxon>Magnoliopsida</taxon>
        <taxon>Ranunculales</taxon>
        <taxon>Menispermaceae</taxon>
        <taxon>Menispermoideae</taxon>
        <taxon>Cissampelideae</taxon>
        <taxon>Stephania</taxon>
    </lineage>
</organism>
<dbReference type="PANTHER" id="PTHR11941">
    <property type="entry name" value="ENOYL-COA HYDRATASE-RELATED"/>
    <property type="match status" value="1"/>
</dbReference>
<keyword evidence="6" id="KW-0443">Lipid metabolism</keyword>
<sequence>MCTLEKRGDLFLLTLTGDNEHRLNPSMIDKIRTALHQVRTEAKPGSVLITTAEGKFFSNGFDLAWAQAAGSGFRDRLHHMVESFRPVVAALVSLPLPTIAAVTGHAAAAGLMLAISHDYVLMRKDRGVLYMSELDIGMTLPDYFMVVMRSKIASPIALRNVVLQAAKLKSMEALKMGIIDSVHESPTETLAASLCLAEKLGSRKWNGDVYSEIRKASFPEICKLLGLAHKQVLVARL</sequence>
<evidence type="ECO:0000256" key="1">
    <source>
        <dbReference type="ARBA" id="ARBA00000452"/>
    </source>
</evidence>
<dbReference type="GO" id="GO:0006635">
    <property type="term" value="P:fatty acid beta-oxidation"/>
    <property type="evidence" value="ECO:0007669"/>
    <property type="project" value="TreeGrafter"/>
</dbReference>
<dbReference type="SUPFAM" id="SSF52096">
    <property type="entry name" value="ClpP/crotonase"/>
    <property type="match status" value="1"/>
</dbReference>
<dbReference type="PANTHER" id="PTHR11941:SF75">
    <property type="entry name" value="ENOYL-COA HYDRATASE_ISOMERASE FAMILY PROTEIN"/>
    <property type="match status" value="1"/>
</dbReference>
<comment type="similarity">
    <text evidence="4">Belongs to the enoyl-CoA hydratase/isomerase family.</text>
</comment>
<dbReference type="FunFam" id="3.90.226.10:FF:000049">
    <property type="entry name" value="Enoyl-CoA delta isomerase 3"/>
    <property type="match status" value="1"/>
</dbReference>
<evidence type="ECO:0000313" key="8">
    <source>
        <dbReference type="Proteomes" id="UP001417504"/>
    </source>
</evidence>
<dbReference type="Gene3D" id="3.90.226.10">
    <property type="entry name" value="2-enoyl-CoA Hydratase, Chain A, domain 1"/>
    <property type="match status" value="1"/>
</dbReference>
<dbReference type="InterPro" id="IPR029045">
    <property type="entry name" value="ClpP/crotonase-like_dom_sf"/>
</dbReference>
<keyword evidence="8" id="KW-1185">Reference proteome</keyword>
<dbReference type="Proteomes" id="UP001417504">
    <property type="component" value="Unassembled WGS sequence"/>
</dbReference>
<dbReference type="Pfam" id="PF00378">
    <property type="entry name" value="ECH_1"/>
    <property type="match status" value="1"/>
</dbReference>
<reference evidence="7 8" key="1">
    <citation type="submission" date="2024-01" db="EMBL/GenBank/DDBJ databases">
        <title>Genome assemblies of Stephania.</title>
        <authorList>
            <person name="Yang L."/>
        </authorList>
    </citation>
    <scope>NUCLEOTIDE SEQUENCE [LARGE SCALE GENOMIC DNA]</scope>
    <source>
        <strain evidence="7">QJT</strain>
        <tissue evidence="7">Leaf</tissue>
    </source>
</reference>
<comment type="catalytic activity">
    <reaction evidence="2">
        <text>a (3E)-enoyl-CoA = a 4-saturated (2E)-enoyl-CoA</text>
        <dbReference type="Rhea" id="RHEA:45228"/>
        <dbReference type="ChEBI" id="CHEBI:58521"/>
        <dbReference type="ChEBI" id="CHEBI:85097"/>
        <dbReference type="EC" id="5.3.3.8"/>
    </reaction>
</comment>
<dbReference type="EMBL" id="JBBNAE010000003">
    <property type="protein sequence ID" value="KAK9137687.1"/>
    <property type="molecule type" value="Genomic_DNA"/>
</dbReference>
<dbReference type="GO" id="GO:0005777">
    <property type="term" value="C:peroxisome"/>
    <property type="evidence" value="ECO:0007669"/>
    <property type="project" value="TreeGrafter"/>
</dbReference>
<evidence type="ECO:0000256" key="4">
    <source>
        <dbReference type="ARBA" id="ARBA00005254"/>
    </source>
</evidence>
<evidence type="ECO:0000256" key="6">
    <source>
        <dbReference type="ARBA" id="ARBA00023098"/>
    </source>
</evidence>
<evidence type="ECO:0000256" key="2">
    <source>
        <dbReference type="ARBA" id="ARBA00000765"/>
    </source>
</evidence>
<dbReference type="AlphaFoldDB" id="A0AAP0JRK4"/>
<comment type="catalytic activity">
    <reaction evidence="1">
        <text>a (3Z)-enoyl-CoA = a 4-saturated (2E)-enoyl-CoA</text>
        <dbReference type="Rhea" id="RHEA:45900"/>
        <dbReference type="ChEBI" id="CHEBI:85097"/>
        <dbReference type="ChEBI" id="CHEBI:85489"/>
        <dbReference type="EC" id="5.3.3.8"/>
    </reaction>
</comment>
<proteinExistence type="inferred from homology"/>
<evidence type="ECO:0000256" key="3">
    <source>
        <dbReference type="ARBA" id="ARBA00005005"/>
    </source>
</evidence>
<dbReference type="EC" id="5.3.3.8" evidence="5"/>
<name>A0AAP0JRK4_9MAGN</name>
<dbReference type="InterPro" id="IPR001753">
    <property type="entry name" value="Enoyl-CoA_hydra/iso"/>
</dbReference>
<protein>
    <recommendedName>
        <fullName evidence="5">Delta(3)-Delta(2)-enoyl-CoA isomerase</fullName>
        <ecNumber evidence="5">5.3.3.8</ecNumber>
    </recommendedName>
</protein>
<comment type="caution">
    <text evidence="7">The sequence shown here is derived from an EMBL/GenBank/DDBJ whole genome shotgun (WGS) entry which is preliminary data.</text>
</comment>
<accession>A0AAP0JRK4</accession>
<dbReference type="GO" id="GO:0004165">
    <property type="term" value="F:delta(3)-delta(2)-enoyl-CoA isomerase activity"/>
    <property type="evidence" value="ECO:0007669"/>
    <property type="project" value="UniProtKB-EC"/>
</dbReference>
<gene>
    <name evidence="7" type="ORF">Sjap_008281</name>
</gene>
<evidence type="ECO:0000313" key="7">
    <source>
        <dbReference type="EMBL" id="KAK9137687.1"/>
    </source>
</evidence>
<dbReference type="CDD" id="cd06558">
    <property type="entry name" value="crotonase-like"/>
    <property type="match status" value="1"/>
</dbReference>
<comment type="pathway">
    <text evidence="3">Lipid metabolism; fatty acid beta-oxidation.</text>
</comment>
<evidence type="ECO:0000256" key="5">
    <source>
        <dbReference type="ARBA" id="ARBA00012064"/>
    </source>
</evidence>